<dbReference type="EMBL" id="JAUUTY010001085">
    <property type="protein sequence ID" value="KAK1561652.1"/>
    <property type="molecule type" value="Genomic_DNA"/>
</dbReference>
<keyword evidence="3" id="KW-1185">Reference proteome</keyword>
<protein>
    <submittedName>
        <fullName evidence="2">Uncharacterized protein</fullName>
    </submittedName>
</protein>
<name>A0AAD8PII6_LOLMU</name>
<comment type="caution">
    <text evidence="2">The sequence shown here is derived from an EMBL/GenBank/DDBJ whole genome shotgun (WGS) entry which is preliminary data.</text>
</comment>
<evidence type="ECO:0000313" key="3">
    <source>
        <dbReference type="Proteomes" id="UP001231189"/>
    </source>
</evidence>
<organism evidence="2 3">
    <name type="scientific">Lolium multiflorum</name>
    <name type="common">Italian ryegrass</name>
    <name type="synonym">Lolium perenne subsp. multiflorum</name>
    <dbReference type="NCBI Taxonomy" id="4521"/>
    <lineage>
        <taxon>Eukaryota</taxon>
        <taxon>Viridiplantae</taxon>
        <taxon>Streptophyta</taxon>
        <taxon>Embryophyta</taxon>
        <taxon>Tracheophyta</taxon>
        <taxon>Spermatophyta</taxon>
        <taxon>Magnoliopsida</taxon>
        <taxon>Liliopsida</taxon>
        <taxon>Poales</taxon>
        <taxon>Poaceae</taxon>
        <taxon>BOP clade</taxon>
        <taxon>Pooideae</taxon>
        <taxon>Poodae</taxon>
        <taxon>Poeae</taxon>
        <taxon>Poeae Chloroplast Group 2 (Poeae type)</taxon>
        <taxon>Loliodinae</taxon>
        <taxon>Loliinae</taxon>
        <taxon>Lolium</taxon>
    </lineage>
</organism>
<sequence length="231" mass="24604">MVSWLASGRAAFPGHKDSLCPGGHPSKSLPKGVSKTVHPAVGLEGEKDPLRDGRFRASLQVSGLLLPCGGVVDPNSVESGRWASSFLGSGSRRERRGAIWDVHQIERLTSSGEVLTLPATRGVARGYLGLRRGSARWAFGVEDDTRDRVAGGAMWSLSRVLVEPSWRQTSMKFSATASLTGGEGVEWLPRGRGEAAGWVIVQDDFLIGGRGCRSHGRGGQQRASTVSEQAS</sequence>
<dbReference type="AlphaFoldDB" id="A0AAD8PII6"/>
<feature type="region of interest" description="Disordered" evidence="1">
    <location>
        <begin position="15"/>
        <end position="36"/>
    </location>
</feature>
<evidence type="ECO:0000313" key="2">
    <source>
        <dbReference type="EMBL" id="KAK1561652.1"/>
    </source>
</evidence>
<dbReference type="Proteomes" id="UP001231189">
    <property type="component" value="Unassembled WGS sequence"/>
</dbReference>
<accession>A0AAD8PII6</accession>
<evidence type="ECO:0000256" key="1">
    <source>
        <dbReference type="SAM" id="MobiDB-lite"/>
    </source>
</evidence>
<reference evidence="2" key="1">
    <citation type="submission" date="2023-07" db="EMBL/GenBank/DDBJ databases">
        <title>A chromosome-level genome assembly of Lolium multiflorum.</title>
        <authorList>
            <person name="Chen Y."/>
            <person name="Copetti D."/>
            <person name="Kolliker R."/>
            <person name="Studer B."/>
        </authorList>
    </citation>
    <scope>NUCLEOTIDE SEQUENCE</scope>
    <source>
        <strain evidence="2">02402/16</strain>
        <tissue evidence="2">Leaf</tissue>
    </source>
</reference>
<proteinExistence type="predicted"/>
<feature type="region of interest" description="Disordered" evidence="1">
    <location>
        <begin position="212"/>
        <end position="231"/>
    </location>
</feature>
<gene>
    <name evidence="2" type="ORF">QYE76_000027</name>
</gene>